<keyword evidence="5" id="KW-1133">Transmembrane helix</keyword>
<dbReference type="InterPro" id="IPR013766">
    <property type="entry name" value="Thioredoxin_domain"/>
</dbReference>
<evidence type="ECO:0000256" key="2">
    <source>
        <dbReference type="ARBA" id="ARBA00022748"/>
    </source>
</evidence>
<evidence type="ECO:0000256" key="3">
    <source>
        <dbReference type="ARBA" id="ARBA00023157"/>
    </source>
</evidence>
<feature type="domain" description="Thioredoxin" evidence="6">
    <location>
        <begin position="529"/>
        <end position="683"/>
    </location>
</feature>
<dbReference type="Proteomes" id="UP000198836">
    <property type="component" value="Unassembled WGS sequence"/>
</dbReference>
<dbReference type="InterPro" id="IPR050553">
    <property type="entry name" value="Thioredoxin_ResA/DsbE_sf"/>
</dbReference>
<dbReference type="CDD" id="cd02966">
    <property type="entry name" value="TlpA_like_family"/>
    <property type="match status" value="1"/>
</dbReference>
<dbReference type="PANTHER" id="PTHR42852:SF6">
    <property type="entry name" value="THIOL:DISULFIDE INTERCHANGE PROTEIN DSBE"/>
    <property type="match status" value="1"/>
</dbReference>
<dbReference type="InterPro" id="IPR012336">
    <property type="entry name" value="Thioredoxin-like_fold"/>
</dbReference>
<dbReference type="GO" id="GO:0016853">
    <property type="term" value="F:isomerase activity"/>
    <property type="evidence" value="ECO:0007669"/>
    <property type="project" value="UniProtKB-KW"/>
</dbReference>
<dbReference type="AlphaFoldDB" id="A0A1I0SP63"/>
<dbReference type="PROSITE" id="PS51352">
    <property type="entry name" value="THIOREDOXIN_2"/>
    <property type="match status" value="1"/>
</dbReference>
<keyword evidence="5" id="KW-0812">Transmembrane</keyword>
<dbReference type="GO" id="GO:0030313">
    <property type="term" value="C:cell envelope"/>
    <property type="evidence" value="ECO:0007669"/>
    <property type="project" value="UniProtKB-SubCell"/>
</dbReference>
<dbReference type="RefSeq" id="WP_208864327.1">
    <property type="nucleotide sequence ID" value="NZ_FOJM01000002.1"/>
</dbReference>
<keyword evidence="2" id="KW-0201">Cytochrome c-type biogenesis</keyword>
<dbReference type="STRING" id="332999.SAMN04488511_102283"/>
<evidence type="ECO:0000259" key="6">
    <source>
        <dbReference type="PROSITE" id="PS51352"/>
    </source>
</evidence>
<dbReference type="InterPro" id="IPR036249">
    <property type="entry name" value="Thioredoxin-like_sf"/>
</dbReference>
<feature type="transmembrane region" description="Helical" evidence="5">
    <location>
        <begin position="7"/>
        <end position="27"/>
    </location>
</feature>
<dbReference type="EMBL" id="FOJM01000002">
    <property type="protein sequence ID" value="SFA41262.1"/>
    <property type="molecule type" value="Genomic_DNA"/>
</dbReference>
<gene>
    <name evidence="7" type="ORF">SAMN04488511_102283</name>
</gene>
<evidence type="ECO:0000313" key="7">
    <source>
        <dbReference type="EMBL" id="SFA41262.1"/>
    </source>
</evidence>
<dbReference type="SUPFAM" id="SSF52833">
    <property type="entry name" value="Thioredoxin-like"/>
    <property type="match status" value="1"/>
</dbReference>
<evidence type="ECO:0000313" key="8">
    <source>
        <dbReference type="Proteomes" id="UP000198836"/>
    </source>
</evidence>
<proteinExistence type="predicted"/>
<comment type="subcellular location">
    <subcellularLocation>
        <location evidence="1">Cell envelope</location>
    </subcellularLocation>
</comment>
<organism evidence="7 8">
    <name type="scientific">Pedobacter suwonensis</name>
    <dbReference type="NCBI Taxonomy" id="332999"/>
    <lineage>
        <taxon>Bacteria</taxon>
        <taxon>Pseudomonadati</taxon>
        <taxon>Bacteroidota</taxon>
        <taxon>Sphingobacteriia</taxon>
        <taxon>Sphingobacteriales</taxon>
        <taxon>Sphingobacteriaceae</taxon>
        <taxon>Pedobacter</taxon>
    </lineage>
</organism>
<reference evidence="8" key="1">
    <citation type="submission" date="2016-10" db="EMBL/GenBank/DDBJ databases">
        <authorList>
            <person name="Varghese N."/>
            <person name="Submissions S."/>
        </authorList>
    </citation>
    <scope>NUCLEOTIDE SEQUENCE [LARGE SCALE GENOMIC DNA]</scope>
    <source>
        <strain evidence="8">DSM 18130</strain>
    </source>
</reference>
<keyword evidence="5" id="KW-0472">Membrane</keyword>
<dbReference type="Pfam" id="PF13905">
    <property type="entry name" value="Thioredoxin_8"/>
    <property type="match status" value="1"/>
</dbReference>
<dbReference type="GO" id="GO:0017004">
    <property type="term" value="P:cytochrome complex assembly"/>
    <property type="evidence" value="ECO:0007669"/>
    <property type="project" value="UniProtKB-KW"/>
</dbReference>
<keyword evidence="3" id="KW-1015">Disulfide bond</keyword>
<sequence>MKFLLKFTFAIFIAILAIFFISSFLPFRRDSVILPKALMGNWINAVNNNFEYGFFEDFAIYQNRFINYERVIDNGGGVYKIFFEDQAGPKELKLQVNSRGEMTVLEKGGSNSRFVLMKSKYPEYKIQDTSSFQRPDFKVDSVTVIGYYRNLDAGLKGFVDRFFRAPFEVSLYDFIKGEDVKYYADFDKLGRFKITFPVMNAQELYLDWKRARIKAVAEPGDTLLLILDVNDYVPQKTDGSYQGNLQRSKQVLFMGRNARINNELNAYPESTVSLDRSLGANLGDMDYLEKCKEIFNKRNAHLGSYIQSHRTLSSKFVTYKQKEEKYDFAFNLMQHRFDISGRQNPKLEEQYLKFVNDNFSLGNDLDYMLTRYFGLFLNDYLKYLSGNGASGSVLFKDIGQRLKDDHKLTPDIASQISEIDVLLRKLDSSPHKETIYAQLDKRSADLNSLELIRKTAEVLQSEKSFLDFSTVDVLLINPNLKELWITNRYHYWFEVLRRPLSRQADMFFMENVHNPFLVHNIQQLQAHYQVLGNQNKSFIADHVKPLQDSKNAKQLLKDLLKPYQGKVVYMDFWGTWCSPCRKDLKFANSLKSKVNSKDVVYLYLANRSPEETWKNIISEYNLIGDNVVHHRLPNEQQAMLERELGVTSFPTYILVDRSGTIISNKPGSPSNLDVTVSNIKKAL</sequence>
<evidence type="ECO:0000256" key="5">
    <source>
        <dbReference type="SAM" id="Phobius"/>
    </source>
</evidence>
<accession>A0A1I0SP63</accession>
<protein>
    <submittedName>
        <fullName evidence="7">Thiol-disulfide isomerase or thioredoxin</fullName>
    </submittedName>
</protein>
<evidence type="ECO:0000256" key="4">
    <source>
        <dbReference type="ARBA" id="ARBA00023284"/>
    </source>
</evidence>
<keyword evidence="4" id="KW-0676">Redox-active center</keyword>
<dbReference type="Gene3D" id="3.40.30.10">
    <property type="entry name" value="Glutaredoxin"/>
    <property type="match status" value="1"/>
</dbReference>
<dbReference type="PANTHER" id="PTHR42852">
    <property type="entry name" value="THIOL:DISULFIDE INTERCHANGE PROTEIN DSBE"/>
    <property type="match status" value="1"/>
</dbReference>
<keyword evidence="8" id="KW-1185">Reference proteome</keyword>
<evidence type="ECO:0000256" key="1">
    <source>
        <dbReference type="ARBA" id="ARBA00004196"/>
    </source>
</evidence>
<name>A0A1I0SP63_9SPHI</name>
<keyword evidence="7" id="KW-0413">Isomerase</keyword>